<dbReference type="PANTHER" id="PTHR24567:SF74">
    <property type="entry name" value="HTH-TYPE TRANSCRIPTIONAL REGULATOR ARCR"/>
    <property type="match status" value="1"/>
</dbReference>
<dbReference type="InterPro" id="IPR036390">
    <property type="entry name" value="WH_DNA-bd_sf"/>
</dbReference>
<keyword evidence="2" id="KW-0238">DNA-binding</keyword>
<keyword evidence="3" id="KW-0804">Transcription</keyword>
<dbReference type="InterPro" id="IPR000595">
    <property type="entry name" value="cNMP-bd_dom"/>
</dbReference>
<dbReference type="Pfam" id="PF13545">
    <property type="entry name" value="HTH_Crp_2"/>
    <property type="match status" value="1"/>
</dbReference>
<accession>A0A3S0Y6H2</accession>
<dbReference type="PANTHER" id="PTHR24567">
    <property type="entry name" value="CRP FAMILY TRANSCRIPTIONAL REGULATORY PROTEIN"/>
    <property type="match status" value="1"/>
</dbReference>
<dbReference type="InterPro" id="IPR018490">
    <property type="entry name" value="cNMP-bd_dom_sf"/>
</dbReference>
<dbReference type="InterPro" id="IPR014710">
    <property type="entry name" value="RmlC-like_jellyroll"/>
</dbReference>
<evidence type="ECO:0000256" key="2">
    <source>
        <dbReference type="ARBA" id="ARBA00023125"/>
    </source>
</evidence>
<dbReference type="RefSeq" id="WP_016872496.1">
    <property type="nucleotide sequence ID" value="NZ_AJLN01000085.1"/>
</dbReference>
<sequence>MCASQNPRNSIKNRLLAALPPEEYERLLPYMELVSLDFKQILYAPNEPIQYVYFPNSGVGSLLSLVESGDAVEVGTVGNEGMVGLPVFLGANSIPGEAIQQIPGEGMRMGADVFQREVTPGSPLYRLLQLYTQALFNLIAQSSACNRLHSIEQRFCRWMLMTRDRVGADQFPLTQEFLAQMLGVRRASVSEVAATIARAGFISYKYGKMTLLDTEGLESTSCECYAIVKREFERLLGGNSAFS</sequence>
<dbReference type="SUPFAM" id="SSF46785">
    <property type="entry name" value="Winged helix' DNA-binding domain"/>
    <property type="match status" value="1"/>
</dbReference>
<dbReference type="AlphaFoldDB" id="A0A3S0Y6H2"/>
<proteinExistence type="predicted"/>
<protein>
    <submittedName>
        <fullName evidence="5">Crp/Fnr family transcriptional regulator</fullName>
    </submittedName>
</protein>
<dbReference type="InterPro" id="IPR050397">
    <property type="entry name" value="Env_Response_Regulators"/>
</dbReference>
<dbReference type="EMBL" id="RSCJ01000003">
    <property type="protein sequence ID" value="RUR85155.1"/>
    <property type="molecule type" value="Genomic_DNA"/>
</dbReference>
<dbReference type="OrthoDB" id="8969464at2"/>
<dbReference type="Gene3D" id="1.10.10.10">
    <property type="entry name" value="Winged helix-like DNA-binding domain superfamily/Winged helix DNA-binding domain"/>
    <property type="match status" value="1"/>
</dbReference>
<dbReference type="GO" id="GO:0003700">
    <property type="term" value="F:DNA-binding transcription factor activity"/>
    <property type="evidence" value="ECO:0007669"/>
    <property type="project" value="TreeGrafter"/>
</dbReference>
<evidence type="ECO:0000313" key="6">
    <source>
        <dbReference type="Proteomes" id="UP000268857"/>
    </source>
</evidence>
<keyword evidence="6" id="KW-1185">Reference proteome</keyword>
<gene>
    <name evidence="5" type="ORF">PCC6912_12710</name>
</gene>
<dbReference type="Proteomes" id="UP000268857">
    <property type="component" value="Unassembled WGS sequence"/>
</dbReference>
<evidence type="ECO:0000256" key="3">
    <source>
        <dbReference type="ARBA" id="ARBA00023163"/>
    </source>
</evidence>
<evidence type="ECO:0000256" key="1">
    <source>
        <dbReference type="ARBA" id="ARBA00023015"/>
    </source>
</evidence>
<dbReference type="CDD" id="cd00038">
    <property type="entry name" value="CAP_ED"/>
    <property type="match status" value="1"/>
</dbReference>
<dbReference type="GO" id="GO:0005829">
    <property type="term" value="C:cytosol"/>
    <property type="evidence" value="ECO:0007669"/>
    <property type="project" value="TreeGrafter"/>
</dbReference>
<evidence type="ECO:0000259" key="4">
    <source>
        <dbReference type="Pfam" id="PF13545"/>
    </source>
</evidence>
<keyword evidence="1" id="KW-0805">Transcription regulation</keyword>
<organism evidence="5 6">
    <name type="scientific">Chlorogloeopsis fritschii PCC 6912</name>
    <dbReference type="NCBI Taxonomy" id="211165"/>
    <lineage>
        <taxon>Bacteria</taxon>
        <taxon>Bacillati</taxon>
        <taxon>Cyanobacteriota</taxon>
        <taxon>Cyanophyceae</taxon>
        <taxon>Nostocales</taxon>
        <taxon>Chlorogloeopsidaceae</taxon>
        <taxon>Chlorogloeopsis</taxon>
    </lineage>
</organism>
<dbReference type="InterPro" id="IPR036388">
    <property type="entry name" value="WH-like_DNA-bd_sf"/>
</dbReference>
<name>A0A3S0Y6H2_CHLFR</name>
<feature type="domain" description="HTH crp-type" evidence="4">
    <location>
        <begin position="153"/>
        <end position="219"/>
    </location>
</feature>
<dbReference type="InterPro" id="IPR012318">
    <property type="entry name" value="HTH_CRP"/>
</dbReference>
<comment type="caution">
    <text evidence="5">The sequence shown here is derived from an EMBL/GenBank/DDBJ whole genome shotgun (WGS) entry which is preliminary data.</text>
</comment>
<reference evidence="5 6" key="1">
    <citation type="journal article" date="2019" name="Genome Biol. Evol.">
        <title>Day and night: Metabolic profiles and evolutionary relationships of six axenic non-marine cyanobacteria.</title>
        <authorList>
            <person name="Will S.E."/>
            <person name="Henke P."/>
            <person name="Boedeker C."/>
            <person name="Huang S."/>
            <person name="Brinkmann H."/>
            <person name="Rohde M."/>
            <person name="Jarek M."/>
            <person name="Friedl T."/>
            <person name="Seufert S."/>
            <person name="Schumacher M."/>
            <person name="Overmann J."/>
            <person name="Neumann-Schaal M."/>
            <person name="Petersen J."/>
        </authorList>
    </citation>
    <scope>NUCLEOTIDE SEQUENCE [LARGE SCALE GENOMIC DNA]</scope>
    <source>
        <strain evidence="5 6">PCC 6912</strain>
    </source>
</reference>
<dbReference type="GO" id="GO:0003677">
    <property type="term" value="F:DNA binding"/>
    <property type="evidence" value="ECO:0007669"/>
    <property type="project" value="UniProtKB-KW"/>
</dbReference>
<dbReference type="STRING" id="211165.GCA_000317285_03218"/>
<dbReference type="Gene3D" id="2.60.120.10">
    <property type="entry name" value="Jelly Rolls"/>
    <property type="match status" value="1"/>
</dbReference>
<dbReference type="SUPFAM" id="SSF51206">
    <property type="entry name" value="cAMP-binding domain-like"/>
    <property type="match status" value="1"/>
</dbReference>
<evidence type="ECO:0000313" key="5">
    <source>
        <dbReference type="EMBL" id="RUR85155.1"/>
    </source>
</evidence>